<evidence type="ECO:0000259" key="11">
    <source>
        <dbReference type="PROSITE" id="PS50011"/>
    </source>
</evidence>
<evidence type="ECO:0000256" key="5">
    <source>
        <dbReference type="ARBA" id="ARBA00022741"/>
    </source>
</evidence>
<dbReference type="PROSITE" id="PS50011">
    <property type="entry name" value="PROTEIN_KINASE_DOM"/>
    <property type="match status" value="1"/>
</dbReference>
<evidence type="ECO:0000256" key="7">
    <source>
        <dbReference type="ARBA" id="ARBA00023136"/>
    </source>
</evidence>
<dbReference type="Gene3D" id="3.30.70.1230">
    <property type="entry name" value="Nucleotide cyclase"/>
    <property type="match status" value="1"/>
</dbReference>
<dbReference type="SMART" id="SM00044">
    <property type="entry name" value="CYCc"/>
    <property type="match status" value="1"/>
</dbReference>
<keyword evidence="5" id="KW-0547">Nucleotide-binding</keyword>
<comment type="caution">
    <text evidence="13">The sequence shown here is derived from an EMBL/GenBank/DDBJ whole genome shotgun (WGS) entry which is preliminary data.</text>
</comment>
<dbReference type="Pfam" id="PF07714">
    <property type="entry name" value="PK_Tyr_Ser-Thr"/>
    <property type="match status" value="1"/>
</dbReference>
<evidence type="ECO:0000313" key="14">
    <source>
        <dbReference type="Proteomes" id="UP001177023"/>
    </source>
</evidence>
<evidence type="ECO:0000256" key="9">
    <source>
        <dbReference type="ARBA" id="ARBA00023239"/>
    </source>
</evidence>
<protein>
    <recommendedName>
        <fullName evidence="3">guanylate cyclase</fullName>
        <ecNumber evidence="3">4.6.1.2</ecNumber>
    </recommendedName>
</protein>
<accession>A0AA36CDJ4</accession>
<dbReference type="GO" id="GO:0001653">
    <property type="term" value="F:peptide receptor activity"/>
    <property type="evidence" value="ECO:0007669"/>
    <property type="project" value="TreeGrafter"/>
</dbReference>
<name>A0AA36CDJ4_9BILA</name>
<gene>
    <name evidence="13" type="ORF">MSPICULIGERA_LOCUS5065</name>
</gene>
<evidence type="ECO:0000256" key="4">
    <source>
        <dbReference type="ARBA" id="ARBA00022692"/>
    </source>
</evidence>
<dbReference type="InterPro" id="IPR011009">
    <property type="entry name" value="Kinase-like_dom_sf"/>
</dbReference>
<evidence type="ECO:0000256" key="1">
    <source>
        <dbReference type="ARBA" id="ARBA00001436"/>
    </source>
</evidence>
<keyword evidence="6" id="KW-1133">Transmembrane helix</keyword>
<keyword evidence="7" id="KW-0472">Membrane</keyword>
<evidence type="ECO:0000256" key="6">
    <source>
        <dbReference type="ARBA" id="ARBA00022989"/>
    </source>
</evidence>
<dbReference type="GO" id="GO:0007168">
    <property type="term" value="P:receptor guanylyl cyclase signaling pathway"/>
    <property type="evidence" value="ECO:0007669"/>
    <property type="project" value="TreeGrafter"/>
</dbReference>
<dbReference type="SUPFAM" id="SSF56112">
    <property type="entry name" value="Protein kinase-like (PK-like)"/>
    <property type="match status" value="1"/>
</dbReference>
<dbReference type="CDD" id="cd07302">
    <property type="entry name" value="CHD"/>
    <property type="match status" value="1"/>
</dbReference>
<evidence type="ECO:0000256" key="10">
    <source>
        <dbReference type="ARBA" id="ARBA00023293"/>
    </source>
</evidence>
<dbReference type="SUPFAM" id="SSF55073">
    <property type="entry name" value="Nucleotide cyclase"/>
    <property type="match status" value="1"/>
</dbReference>
<dbReference type="Proteomes" id="UP001177023">
    <property type="component" value="Unassembled WGS sequence"/>
</dbReference>
<organism evidence="13 14">
    <name type="scientific">Mesorhabditis spiculigera</name>
    <dbReference type="NCBI Taxonomy" id="96644"/>
    <lineage>
        <taxon>Eukaryota</taxon>
        <taxon>Metazoa</taxon>
        <taxon>Ecdysozoa</taxon>
        <taxon>Nematoda</taxon>
        <taxon>Chromadorea</taxon>
        <taxon>Rhabditida</taxon>
        <taxon>Rhabditina</taxon>
        <taxon>Rhabditomorpha</taxon>
        <taxon>Rhabditoidea</taxon>
        <taxon>Rhabditidae</taxon>
        <taxon>Mesorhabditinae</taxon>
        <taxon>Mesorhabditis</taxon>
    </lineage>
</organism>
<feature type="non-terminal residue" evidence="13">
    <location>
        <position position="1"/>
    </location>
</feature>
<dbReference type="PROSITE" id="PS50125">
    <property type="entry name" value="GUANYLATE_CYCLASE_2"/>
    <property type="match status" value="1"/>
</dbReference>
<dbReference type="GO" id="GO:0005524">
    <property type="term" value="F:ATP binding"/>
    <property type="evidence" value="ECO:0007669"/>
    <property type="project" value="InterPro"/>
</dbReference>
<keyword evidence="14" id="KW-1185">Reference proteome</keyword>
<dbReference type="InterPro" id="IPR001054">
    <property type="entry name" value="A/G_cyclase"/>
</dbReference>
<keyword evidence="10" id="KW-0141">cGMP biosynthesis</keyword>
<dbReference type="SMART" id="SM00220">
    <property type="entry name" value="S_TKc"/>
    <property type="match status" value="1"/>
</dbReference>
<dbReference type="PANTHER" id="PTHR11920:SF355">
    <property type="entry name" value="RECEPTOR-TYPE GUANYLATE CYCLASE GCY-10-RELATED"/>
    <property type="match status" value="1"/>
</dbReference>
<dbReference type="AlphaFoldDB" id="A0AA36CDJ4"/>
<sequence>MDQDFVLDTDFNLDATFKSAFLRDIIKGLTFLHKSAIGYHGLLTAQNCLIDANWVLKLTQFGISTMIHEFVNADTLKPLELISLQTYHNFAPELLKNLEIGRNYPKGTVHGDIYSMGMILYQVLFRQPPYDRYMMSQREILDQIMNNNLQPEVHSEGDALLQIMQECWRPTPESRPKLRLINQTVQKAFVSATVAQVLKQGGLVPPRSYDSVTVLFCQIMDFNTLCSKSNAEQIVTFLNDTFTLFDEIVKVHDAYKVETTGETYMVASGVPTENGGTSRLRNC</sequence>
<comment type="catalytic activity">
    <reaction evidence="1">
        <text>GTP = 3',5'-cyclic GMP + diphosphate</text>
        <dbReference type="Rhea" id="RHEA:13665"/>
        <dbReference type="ChEBI" id="CHEBI:33019"/>
        <dbReference type="ChEBI" id="CHEBI:37565"/>
        <dbReference type="ChEBI" id="CHEBI:57746"/>
        <dbReference type="EC" id="4.6.1.2"/>
    </reaction>
</comment>
<evidence type="ECO:0000256" key="8">
    <source>
        <dbReference type="ARBA" id="ARBA00023180"/>
    </source>
</evidence>
<dbReference type="EMBL" id="CATQJA010001245">
    <property type="protein sequence ID" value="CAJ0566463.1"/>
    <property type="molecule type" value="Genomic_DNA"/>
</dbReference>
<dbReference type="GO" id="GO:0004383">
    <property type="term" value="F:guanylate cyclase activity"/>
    <property type="evidence" value="ECO:0007669"/>
    <property type="project" value="UniProtKB-EC"/>
</dbReference>
<keyword evidence="4" id="KW-0812">Transmembrane</keyword>
<comment type="subcellular location">
    <subcellularLocation>
        <location evidence="2">Membrane</location>
        <topology evidence="2">Single-pass membrane protein</topology>
    </subcellularLocation>
</comment>
<keyword evidence="9" id="KW-0456">Lyase</keyword>
<dbReference type="Pfam" id="PF00211">
    <property type="entry name" value="Guanylate_cyc"/>
    <property type="match status" value="1"/>
</dbReference>
<proteinExistence type="predicted"/>
<dbReference type="InterPro" id="IPR000719">
    <property type="entry name" value="Prot_kinase_dom"/>
</dbReference>
<evidence type="ECO:0000256" key="2">
    <source>
        <dbReference type="ARBA" id="ARBA00004167"/>
    </source>
</evidence>
<evidence type="ECO:0000256" key="3">
    <source>
        <dbReference type="ARBA" id="ARBA00012202"/>
    </source>
</evidence>
<dbReference type="GO" id="GO:0004672">
    <property type="term" value="F:protein kinase activity"/>
    <property type="evidence" value="ECO:0007669"/>
    <property type="project" value="InterPro"/>
</dbReference>
<keyword evidence="8" id="KW-0325">Glycoprotein</keyword>
<dbReference type="EC" id="4.6.1.2" evidence="3"/>
<evidence type="ECO:0000259" key="12">
    <source>
        <dbReference type="PROSITE" id="PS50125"/>
    </source>
</evidence>
<dbReference type="GO" id="GO:0004016">
    <property type="term" value="F:adenylate cyclase activity"/>
    <property type="evidence" value="ECO:0007669"/>
    <property type="project" value="TreeGrafter"/>
</dbReference>
<dbReference type="PANTHER" id="PTHR11920">
    <property type="entry name" value="GUANYLYL CYCLASE"/>
    <property type="match status" value="1"/>
</dbReference>
<feature type="domain" description="Guanylate cyclase" evidence="12">
    <location>
        <begin position="213"/>
        <end position="283"/>
    </location>
</feature>
<dbReference type="Gene3D" id="1.10.510.10">
    <property type="entry name" value="Transferase(Phosphotransferase) domain 1"/>
    <property type="match status" value="1"/>
</dbReference>
<dbReference type="InterPro" id="IPR029787">
    <property type="entry name" value="Nucleotide_cyclase"/>
</dbReference>
<dbReference type="GO" id="GO:0005886">
    <property type="term" value="C:plasma membrane"/>
    <property type="evidence" value="ECO:0007669"/>
    <property type="project" value="TreeGrafter"/>
</dbReference>
<dbReference type="InterPro" id="IPR001245">
    <property type="entry name" value="Ser-Thr/Tyr_kinase_cat_dom"/>
</dbReference>
<reference evidence="13" key="1">
    <citation type="submission" date="2023-06" db="EMBL/GenBank/DDBJ databases">
        <authorList>
            <person name="Delattre M."/>
        </authorList>
    </citation>
    <scope>NUCLEOTIDE SEQUENCE</scope>
    <source>
        <strain evidence="13">AF72</strain>
    </source>
</reference>
<dbReference type="GO" id="GO:0035556">
    <property type="term" value="P:intracellular signal transduction"/>
    <property type="evidence" value="ECO:0007669"/>
    <property type="project" value="InterPro"/>
</dbReference>
<feature type="domain" description="Protein kinase" evidence="11">
    <location>
        <begin position="1"/>
        <end position="190"/>
    </location>
</feature>
<dbReference type="InterPro" id="IPR050401">
    <property type="entry name" value="Cyclic_nucleotide_synthase"/>
</dbReference>
<evidence type="ECO:0000313" key="13">
    <source>
        <dbReference type="EMBL" id="CAJ0566463.1"/>
    </source>
</evidence>